<keyword evidence="1" id="KW-0805">Transcription regulation</keyword>
<feature type="domain" description="Mga helix-turn-helix" evidence="3">
    <location>
        <begin position="83"/>
        <end position="163"/>
    </location>
</feature>
<dbReference type="PANTHER" id="PTHR30185:SF18">
    <property type="entry name" value="TRANSCRIPTIONAL REGULATOR MTLR"/>
    <property type="match status" value="1"/>
</dbReference>
<organism evidence="4 5">
    <name type="scientific">Schleiferilactobacillus harbinensis</name>
    <dbReference type="NCBI Taxonomy" id="304207"/>
    <lineage>
        <taxon>Bacteria</taxon>
        <taxon>Bacillati</taxon>
        <taxon>Bacillota</taxon>
        <taxon>Bacilli</taxon>
        <taxon>Lactobacillales</taxon>
        <taxon>Lactobacillaceae</taxon>
        <taxon>Schleiferilactobacillus</taxon>
    </lineage>
</organism>
<evidence type="ECO:0000256" key="1">
    <source>
        <dbReference type="ARBA" id="ARBA00023015"/>
    </source>
</evidence>
<evidence type="ECO:0000256" key="2">
    <source>
        <dbReference type="ARBA" id="ARBA00023163"/>
    </source>
</evidence>
<sequence>MEKEDFLEPRVRQDLTFVQYLYTHNGHATRKQMATDLQVDPRLIADHMAILGDQLNNLFPNAPFHLGSPEAEYILDLINLPTLDDMTNMLIRDSSAYQILIYIFWHNEFTMTALQRALLMSSSTLFRHVTRLNEYLAEFHLVIRNNRLQGRELDIRHFYYQLFSVVNGHDARLTNANNPQIEEFIHDFQEEVTGRLPQNTRQSIRIYLHVVLQRVSLNHPLNDNTGAFKLSLIQDLPKVQEMFAIWDRVFAKNTHIATEFEGIAFFVFSFYARIFPMKSELYKNLYLGMTQFSTRMRSYTHAVMDFLASKFDISTMHQELQLIFFTELTTLALMPGTITNAHQLVYTAMQGVYWKPESGHMKFIHVVISRLQRLSTAFSAPGAEAVLTERLTMTLLLLLRHTRRQYRIGLLTSHDLPVNYYLRKALNEQMTANFNVVVTNYDSTQSYDIILTTSMEMADLMGIKNDLPLIQMQDFGTGSDFVVLYWYLDTLVSGYLRTDLPEP</sequence>
<reference evidence="4 5" key="1">
    <citation type="submission" date="2023-02" db="EMBL/GenBank/DDBJ databases">
        <title>The predominant lactic acid bacteria and yeasts involved in the spontaneous fermentation of millet during the production of the traditional porridge Hausa koko in Ghana.</title>
        <authorList>
            <person name="Atter A."/>
            <person name="Diaz M."/>
        </authorList>
    </citation>
    <scope>NUCLEOTIDE SEQUENCE [LARGE SCALE GENOMIC DNA]</scope>
    <source>
        <strain evidence="4 5">FI11640</strain>
    </source>
</reference>
<dbReference type="Gene3D" id="1.10.10.10">
    <property type="entry name" value="Winged helix-like DNA-binding domain superfamily/Winged helix DNA-binding domain"/>
    <property type="match status" value="1"/>
</dbReference>
<evidence type="ECO:0000313" key="4">
    <source>
        <dbReference type="EMBL" id="MEE6714807.1"/>
    </source>
</evidence>
<evidence type="ECO:0000313" key="5">
    <source>
        <dbReference type="Proteomes" id="UP001330016"/>
    </source>
</evidence>
<evidence type="ECO:0000259" key="3">
    <source>
        <dbReference type="Pfam" id="PF05043"/>
    </source>
</evidence>
<proteinExistence type="predicted"/>
<dbReference type="InterPro" id="IPR036388">
    <property type="entry name" value="WH-like_DNA-bd_sf"/>
</dbReference>
<gene>
    <name evidence="4" type="ORF">PS435_02950</name>
</gene>
<dbReference type="EMBL" id="JAQSGK010000004">
    <property type="protein sequence ID" value="MEE6714807.1"/>
    <property type="molecule type" value="Genomic_DNA"/>
</dbReference>
<dbReference type="Proteomes" id="UP001330016">
    <property type="component" value="Unassembled WGS sequence"/>
</dbReference>
<keyword evidence="2" id="KW-0804">Transcription</keyword>
<keyword evidence="5" id="KW-1185">Reference proteome</keyword>
<dbReference type="PANTHER" id="PTHR30185">
    <property type="entry name" value="CRYPTIC BETA-GLUCOSIDE BGL OPERON ANTITERMINATOR"/>
    <property type="match status" value="1"/>
</dbReference>
<dbReference type="InterPro" id="IPR007737">
    <property type="entry name" value="Mga_HTH"/>
</dbReference>
<dbReference type="Pfam" id="PF05043">
    <property type="entry name" value="Mga"/>
    <property type="match status" value="1"/>
</dbReference>
<dbReference type="InterPro" id="IPR050661">
    <property type="entry name" value="BglG_antiterminators"/>
</dbReference>
<comment type="caution">
    <text evidence="4">The sequence shown here is derived from an EMBL/GenBank/DDBJ whole genome shotgun (WGS) entry which is preliminary data.</text>
</comment>
<accession>A0ABU7SWU0</accession>
<name>A0ABU7SWU0_9LACO</name>
<dbReference type="RefSeq" id="WP_331243236.1">
    <property type="nucleotide sequence ID" value="NZ_JAQSGJ010000004.1"/>
</dbReference>
<protein>
    <submittedName>
        <fullName evidence="4">Helix-turn-helix domain-containing protein</fullName>
    </submittedName>
</protein>